<feature type="region of interest" description="Disordered" evidence="2">
    <location>
        <begin position="72"/>
        <end position="91"/>
    </location>
</feature>
<feature type="signal peptide" evidence="3">
    <location>
        <begin position="1"/>
        <end position="22"/>
    </location>
</feature>
<evidence type="ECO:0000256" key="1">
    <source>
        <dbReference type="RuleBase" id="RU000393"/>
    </source>
</evidence>
<feature type="domain" description="Superoxide dismutase copper/zinc binding" evidence="4">
    <location>
        <begin position="111"/>
        <end position="246"/>
    </location>
</feature>
<dbReference type="Gene3D" id="2.60.40.200">
    <property type="entry name" value="Superoxide dismutase, copper/zinc binding domain"/>
    <property type="match status" value="1"/>
</dbReference>
<comment type="catalytic activity">
    <reaction evidence="1">
        <text>2 superoxide + 2 H(+) = H2O2 + O2</text>
        <dbReference type="Rhea" id="RHEA:20696"/>
        <dbReference type="ChEBI" id="CHEBI:15378"/>
        <dbReference type="ChEBI" id="CHEBI:15379"/>
        <dbReference type="ChEBI" id="CHEBI:16240"/>
        <dbReference type="ChEBI" id="CHEBI:18421"/>
        <dbReference type="EC" id="1.15.1.1"/>
    </reaction>
</comment>
<comment type="cofactor">
    <cofactor evidence="1">
        <name>Zn(2+)</name>
        <dbReference type="ChEBI" id="CHEBI:29105"/>
    </cofactor>
    <text evidence="1">Binds 1 zinc ion per subunit.</text>
</comment>
<evidence type="ECO:0000313" key="5">
    <source>
        <dbReference type="EMBL" id="KAH6586529.1"/>
    </source>
</evidence>
<dbReference type="SUPFAM" id="SSF49329">
    <property type="entry name" value="Cu,Zn superoxide dismutase-like"/>
    <property type="match status" value="1"/>
</dbReference>
<organism evidence="5 6">
    <name type="scientific">Batrachochytrium salamandrivorans</name>
    <dbReference type="NCBI Taxonomy" id="1357716"/>
    <lineage>
        <taxon>Eukaryota</taxon>
        <taxon>Fungi</taxon>
        <taxon>Fungi incertae sedis</taxon>
        <taxon>Chytridiomycota</taxon>
        <taxon>Chytridiomycota incertae sedis</taxon>
        <taxon>Chytridiomycetes</taxon>
        <taxon>Rhizophydiales</taxon>
        <taxon>Rhizophydiales incertae sedis</taxon>
        <taxon>Batrachochytrium</taxon>
    </lineage>
</organism>
<evidence type="ECO:0000256" key="2">
    <source>
        <dbReference type="SAM" id="MobiDB-lite"/>
    </source>
</evidence>
<dbReference type="PROSITE" id="PS00332">
    <property type="entry name" value="SOD_CU_ZN_2"/>
    <property type="match status" value="1"/>
</dbReference>
<reference evidence="5 6" key="1">
    <citation type="submission" date="2021-02" db="EMBL/GenBank/DDBJ databases">
        <title>Variation within the Batrachochytrium salamandrivorans European outbreak.</title>
        <authorList>
            <person name="Kelly M."/>
            <person name="Pasmans F."/>
            <person name="Shea T.P."/>
            <person name="Munoz J.F."/>
            <person name="Carranza S."/>
            <person name="Cuomo C.A."/>
            <person name="Martel A."/>
        </authorList>
    </citation>
    <scope>NUCLEOTIDE SEQUENCE [LARGE SCALE GENOMIC DNA]</scope>
    <source>
        <strain evidence="5 6">AMFP18/2</strain>
    </source>
</reference>
<dbReference type="CDD" id="cd00305">
    <property type="entry name" value="Cu-Zn_Superoxide_Dismutase"/>
    <property type="match status" value="1"/>
</dbReference>
<evidence type="ECO:0000313" key="6">
    <source>
        <dbReference type="Proteomes" id="UP001648503"/>
    </source>
</evidence>
<protein>
    <recommendedName>
        <fullName evidence="1">Superoxide dismutase [Cu-Zn]</fullName>
        <ecNumber evidence="1">1.15.1.1</ecNumber>
    </recommendedName>
</protein>
<feature type="chain" id="PRO_5046342009" description="Superoxide dismutase [Cu-Zn]" evidence="3">
    <location>
        <begin position="23"/>
        <end position="417"/>
    </location>
</feature>
<keyword evidence="1" id="KW-0479">Metal-binding</keyword>
<dbReference type="EMBL" id="JAFCIX010000573">
    <property type="protein sequence ID" value="KAH6586529.1"/>
    <property type="molecule type" value="Genomic_DNA"/>
</dbReference>
<evidence type="ECO:0000256" key="3">
    <source>
        <dbReference type="SAM" id="SignalP"/>
    </source>
</evidence>
<dbReference type="PANTHER" id="PTHR10003">
    <property type="entry name" value="SUPEROXIDE DISMUTASE CU-ZN -RELATED"/>
    <property type="match status" value="1"/>
</dbReference>
<accession>A0ABQ8ETZ3</accession>
<evidence type="ECO:0000259" key="4">
    <source>
        <dbReference type="Pfam" id="PF00080"/>
    </source>
</evidence>
<dbReference type="InterPro" id="IPR024134">
    <property type="entry name" value="SOD_Cu/Zn_/chaperone"/>
</dbReference>
<dbReference type="Proteomes" id="UP001648503">
    <property type="component" value="Unassembled WGS sequence"/>
</dbReference>
<feature type="compositionally biased region" description="Pro residues" evidence="2">
    <location>
        <begin position="73"/>
        <end position="87"/>
    </location>
</feature>
<comment type="cofactor">
    <cofactor evidence="1">
        <name>Cu cation</name>
        <dbReference type="ChEBI" id="CHEBI:23378"/>
    </cofactor>
    <text evidence="1">Binds 1 copper ion per subunit.</text>
</comment>
<dbReference type="Pfam" id="PF00080">
    <property type="entry name" value="Sod_Cu"/>
    <property type="match status" value="1"/>
</dbReference>
<sequence length="417" mass="45121">MQYSIQSVIALALLVSSAMASAYNNESKDRSLQKRACSDASKQGRQACKSNRANQRQCIAKVTSDLLQCLSVKPPPPTTPPPPPTPEPSAGLRRATVNILPDSASTLSVRIQGTVTFMQASANAPLVVTANVTGVPAGEHGWHVHTSGNTFPNCGAAGPHWNPFGVNHGAPGADVRHEGDFGNFLAAEDGSFVATYTDTRATLFGTNSIIGRALVLHGGVDDLGITDNPLSITTGNAGSRLACGVIGIFDPCTTADSDQQGYPTAHWLPDSRLPLDPFWLKLGVGSLLTRSLVSRVRLLERSVTKRTPINAICSGTDNDVLTLNVQGQLVRSQRWFWSRRTKQLYRNRYWLTPQVRPKTVKQRHSFALMETLRTGGDSASLQKYVTRQFLDTSGFFKDPTCSLSNTALLKKKTCSLF</sequence>
<name>A0ABQ8ETZ3_9FUNG</name>
<keyword evidence="1" id="KW-0862">Zinc</keyword>
<comment type="similarity">
    <text evidence="1">Belongs to the Cu-Zn superoxide dismutase family.</text>
</comment>
<dbReference type="EC" id="1.15.1.1" evidence="1"/>
<dbReference type="InterPro" id="IPR018152">
    <property type="entry name" value="SOD_Cu/Zn_BS"/>
</dbReference>
<keyword evidence="1" id="KW-0560">Oxidoreductase</keyword>
<dbReference type="InterPro" id="IPR001424">
    <property type="entry name" value="SOD_Cu_Zn_dom"/>
</dbReference>
<keyword evidence="6" id="KW-1185">Reference proteome</keyword>
<gene>
    <name evidence="5" type="ORF">BASA50_000483</name>
</gene>
<proteinExistence type="inferred from homology"/>
<dbReference type="InterPro" id="IPR036423">
    <property type="entry name" value="SOD-like_Cu/Zn_dom_sf"/>
</dbReference>
<comment type="caution">
    <text evidence="5">The sequence shown here is derived from an EMBL/GenBank/DDBJ whole genome shotgun (WGS) entry which is preliminary data.</text>
</comment>
<comment type="function">
    <text evidence="1">Destroys radicals which are normally produced within the cells and which are toxic to biological systems.</text>
</comment>
<keyword evidence="3" id="KW-0732">Signal</keyword>
<keyword evidence="1" id="KW-0186">Copper</keyword>
<dbReference type="PRINTS" id="PR00068">
    <property type="entry name" value="CUZNDISMTASE"/>
</dbReference>